<dbReference type="Gene3D" id="1.10.760.10">
    <property type="entry name" value="Cytochrome c-like domain"/>
    <property type="match status" value="1"/>
</dbReference>
<dbReference type="EMBL" id="UINC01051452">
    <property type="protein sequence ID" value="SVB65626.1"/>
    <property type="molecule type" value="Genomic_DNA"/>
</dbReference>
<dbReference type="PROSITE" id="PS51007">
    <property type="entry name" value="CYTC"/>
    <property type="match status" value="1"/>
</dbReference>
<evidence type="ECO:0000256" key="4">
    <source>
        <dbReference type="SAM" id="MobiDB-lite"/>
    </source>
</evidence>
<sequence>ERDPQVAQQLVLTLGMAEDETRPLAEDLIQQVARKHLANRGMILATGVSLWGRKDLPLVQELLEGKKHKTEVVGPWKIAMTNWSRGIKFPKDMDPDHRRLVRDGEVTYYQSCVACHGSDGKGIQVAGTDFQLAPSLVDSPRVKGDPKQLVPILLHGLTGPLDGKTYQAGFMAPAKALGLSRERDLARVLSYIRYAWNNEGGPVTEEDVKSIQKKHAKRTTPWTEAELKKLP</sequence>
<dbReference type="InterPro" id="IPR009056">
    <property type="entry name" value="Cyt_c-like_dom"/>
</dbReference>
<evidence type="ECO:0000256" key="3">
    <source>
        <dbReference type="ARBA" id="ARBA00023004"/>
    </source>
</evidence>
<dbReference type="PANTHER" id="PTHR35008:SF8">
    <property type="entry name" value="ALCOHOL DEHYDROGENASE CYTOCHROME C SUBUNIT"/>
    <property type="match status" value="1"/>
</dbReference>
<evidence type="ECO:0000256" key="1">
    <source>
        <dbReference type="ARBA" id="ARBA00022617"/>
    </source>
</evidence>
<gene>
    <name evidence="6" type="ORF">METZ01_LOCUS218480</name>
</gene>
<keyword evidence="3" id="KW-0408">Iron</keyword>
<proteinExistence type="predicted"/>
<feature type="domain" description="Cytochrome c" evidence="5">
    <location>
        <begin position="99"/>
        <end position="196"/>
    </location>
</feature>
<dbReference type="Pfam" id="PF00034">
    <property type="entry name" value="Cytochrom_C"/>
    <property type="match status" value="1"/>
</dbReference>
<keyword evidence="1" id="KW-0349">Heme</keyword>
<dbReference type="InterPro" id="IPR051459">
    <property type="entry name" value="Cytochrome_c-type_DH"/>
</dbReference>
<name>A0A382FRA3_9ZZZZ</name>
<evidence type="ECO:0000256" key="2">
    <source>
        <dbReference type="ARBA" id="ARBA00022723"/>
    </source>
</evidence>
<accession>A0A382FRA3</accession>
<reference evidence="6" key="1">
    <citation type="submission" date="2018-05" db="EMBL/GenBank/DDBJ databases">
        <authorList>
            <person name="Lanie J.A."/>
            <person name="Ng W.-L."/>
            <person name="Kazmierczak K.M."/>
            <person name="Andrzejewski T.M."/>
            <person name="Davidsen T.M."/>
            <person name="Wayne K.J."/>
            <person name="Tettelin H."/>
            <person name="Glass J.I."/>
            <person name="Rusch D."/>
            <person name="Podicherti R."/>
            <person name="Tsui H.-C.T."/>
            <person name="Winkler M.E."/>
        </authorList>
    </citation>
    <scope>NUCLEOTIDE SEQUENCE</scope>
</reference>
<dbReference type="GO" id="GO:0009055">
    <property type="term" value="F:electron transfer activity"/>
    <property type="evidence" value="ECO:0007669"/>
    <property type="project" value="InterPro"/>
</dbReference>
<organism evidence="6">
    <name type="scientific">marine metagenome</name>
    <dbReference type="NCBI Taxonomy" id="408172"/>
    <lineage>
        <taxon>unclassified sequences</taxon>
        <taxon>metagenomes</taxon>
        <taxon>ecological metagenomes</taxon>
    </lineage>
</organism>
<evidence type="ECO:0000259" key="5">
    <source>
        <dbReference type="PROSITE" id="PS51007"/>
    </source>
</evidence>
<keyword evidence="2" id="KW-0479">Metal-binding</keyword>
<dbReference type="InterPro" id="IPR036909">
    <property type="entry name" value="Cyt_c-like_dom_sf"/>
</dbReference>
<dbReference type="SUPFAM" id="SSF46626">
    <property type="entry name" value="Cytochrome c"/>
    <property type="match status" value="1"/>
</dbReference>
<dbReference type="GO" id="GO:0046872">
    <property type="term" value="F:metal ion binding"/>
    <property type="evidence" value="ECO:0007669"/>
    <property type="project" value="UniProtKB-KW"/>
</dbReference>
<dbReference type="PANTHER" id="PTHR35008">
    <property type="entry name" value="BLL4482 PROTEIN-RELATED"/>
    <property type="match status" value="1"/>
</dbReference>
<evidence type="ECO:0000313" key="6">
    <source>
        <dbReference type="EMBL" id="SVB65626.1"/>
    </source>
</evidence>
<feature type="region of interest" description="Disordered" evidence="4">
    <location>
        <begin position="207"/>
        <end position="231"/>
    </location>
</feature>
<feature type="non-terminal residue" evidence="6">
    <location>
        <position position="1"/>
    </location>
</feature>
<dbReference type="GO" id="GO:0020037">
    <property type="term" value="F:heme binding"/>
    <property type="evidence" value="ECO:0007669"/>
    <property type="project" value="InterPro"/>
</dbReference>
<protein>
    <recommendedName>
        <fullName evidence="5">Cytochrome c domain-containing protein</fullName>
    </recommendedName>
</protein>
<dbReference type="AlphaFoldDB" id="A0A382FRA3"/>